<dbReference type="Proteomes" id="UP000053927">
    <property type="component" value="Unassembled WGS sequence"/>
</dbReference>
<dbReference type="OrthoDB" id="412647at2759"/>
<feature type="compositionally biased region" description="Pro residues" evidence="9">
    <location>
        <begin position="57"/>
        <end position="75"/>
    </location>
</feature>
<dbReference type="PROSITE" id="PS51762">
    <property type="entry name" value="GH16_2"/>
    <property type="match status" value="1"/>
</dbReference>
<evidence type="ECO:0000256" key="1">
    <source>
        <dbReference type="ARBA" id="ARBA00004606"/>
    </source>
</evidence>
<organism evidence="12 13">
    <name type="scientific">Stereum hirsutum (strain FP-91666)</name>
    <name type="common">White-rot fungus</name>
    <dbReference type="NCBI Taxonomy" id="721885"/>
    <lineage>
        <taxon>Eukaryota</taxon>
        <taxon>Fungi</taxon>
        <taxon>Dikarya</taxon>
        <taxon>Basidiomycota</taxon>
        <taxon>Agaricomycotina</taxon>
        <taxon>Agaricomycetes</taxon>
        <taxon>Russulales</taxon>
        <taxon>Stereaceae</taxon>
        <taxon>Stereum</taxon>
    </lineage>
</organism>
<dbReference type="GO" id="GO:0005789">
    <property type="term" value="C:endoplasmic reticulum membrane"/>
    <property type="evidence" value="ECO:0007669"/>
    <property type="project" value="TreeGrafter"/>
</dbReference>
<dbReference type="Gene3D" id="2.60.120.200">
    <property type="match status" value="1"/>
</dbReference>
<feature type="compositionally biased region" description="Polar residues" evidence="9">
    <location>
        <begin position="124"/>
        <end position="142"/>
    </location>
</feature>
<evidence type="ECO:0000256" key="4">
    <source>
        <dbReference type="ARBA" id="ARBA00022968"/>
    </source>
</evidence>
<proteinExistence type="inferred from homology"/>
<feature type="compositionally biased region" description="Basic and acidic residues" evidence="9">
    <location>
        <begin position="1"/>
        <end position="10"/>
    </location>
</feature>
<dbReference type="SUPFAM" id="SSF49899">
    <property type="entry name" value="Concanavalin A-like lectins/glucanases"/>
    <property type="match status" value="1"/>
</dbReference>
<dbReference type="GO" id="GO:0006078">
    <property type="term" value="P:(1-&gt;6)-beta-D-glucan biosynthetic process"/>
    <property type="evidence" value="ECO:0007669"/>
    <property type="project" value="TreeGrafter"/>
</dbReference>
<dbReference type="OMA" id="YERRWIT"/>
<feature type="compositionally biased region" description="Polar residues" evidence="9">
    <location>
        <begin position="104"/>
        <end position="116"/>
    </location>
</feature>
<dbReference type="KEGG" id="shs:STEHIDRAFT_88074"/>
<keyword evidence="4" id="KW-0735">Signal-anchor</keyword>
<dbReference type="EMBL" id="JH687403">
    <property type="protein sequence ID" value="EIM79526.1"/>
    <property type="molecule type" value="Genomic_DNA"/>
</dbReference>
<keyword evidence="6 10" id="KW-0472">Membrane</keyword>
<evidence type="ECO:0000313" key="12">
    <source>
        <dbReference type="EMBL" id="EIM79526.1"/>
    </source>
</evidence>
<reference evidence="13" key="1">
    <citation type="journal article" date="2012" name="Science">
        <title>The Paleozoic origin of enzymatic lignin decomposition reconstructed from 31 fungal genomes.</title>
        <authorList>
            <person name="Floudas D."/>
            <person name="Binder M."/>
            <person name="Riley R."/>
            <person name="Barry K."/>
            <person name="Blanchette R.A."/>
            <person name="Henrissat B."/>
            <person name="Martinez A.T."/>
            <person name="Otillar R."/>
            <person name="Spatafora J.W."/>
            <person name="Yadav J.S."/>
            <person name="Aerts A."/>
            <person name="Benoit I."/>
            <person name="Boyd A."/>
            <person name="Carlson A."/>
            <person name="Copeland A."/>
            <person name="Coutinho P.M."/>
            <person name="de Vries R.P."/>
            <person name="Ferreira P."/>
            <person name="Findley K."/>
            <person name="Foster B."/>
            <person name="Gaskell J."/>
            <person name="Glotzer D."/>
            <person name="Gorecki P."/>
            <person name="Heitman J."/>
            <person name="Hesse C."/>
            <person name="Hori C."/>
            <person name="Igarashi K."/>
            <person name="Jurgens J.A."/>
            <person name="Kallen N."/>
            <person name="Kersten P."/>
            <person name="Kohler A."/>
            <person name="Kuees U."/>
            <person name="Kumar T.K.A."/>
            <person name="Kuo A."/>
            <person name="LaButti K."/>
            <person name="Larrondo L.F."/>
            <person name="Lindquist E."/>
            <person name="Ling A."/>
            <person name="Lombard V."/>
            <person name="Lucas S."/>
            <person name="Lundell T."/>
            <person name="Martin R."/>
            <person name="McLaughlin D.J."/>
            <person name="Morgenstern I."/>
            <person name="Morin E."/>
            <person name="Murat C."/>
            <person name="Nagy L.G."/>
            <person name="Nolan M."/>
            <person name="Ohm R.A."/>
            <person name="Patyshakuliyeva A."/>
            <person name="Rokas A."/>
            <person name="Ruiz-Duenas F.J."/>
            <person name="Sabat G."/>
            <person name="Salamov A."/>
            <person name="Samejima M."/>
            <person name="Schmutz J."/>
            <person name="Slot J.C."/>
            <person name="St John F."/>
            <person name="Stenlid J."/>
            <person name="Sun H."/>
            <person name="Sun S."/>
            <person name="Syed K."/>
            <person name="Tsang A."/>
            <person name="Wiebenga A."/>
            <person name="Young D."/>
            <person name="Pisabarro A."/>
            <person name="Eastwood D.C."/>
            <person name="Martin F."/>
            <person name="Cullen D."/>
            <person name="Grigoriev I.V."/>
            <person name="Hibbett D.S."/>
        </authorList>
    </citation>
    <scope>NUCLEOTIDE SEQUENCE [LARGE SCALE GENOMIC DNA]</scope>
    <source>
        <strain evidence="13">FP-91666</strain>
    </source>
</reference>
<dbReference type="GO" id="GO:0031505">
    <property type="term" value="P:fungal-type cell wall organization"/>
    <property type="evidence" value="ECO:0007669"/>
    <property type="project" value="TreeGrafter"/>
</dbReference>
<dbReference type="PANTHER" id="PTHR31361:SF1">
    <property type="entry name" value="BETA-GLUCAN SYNTHESIS-ASSOCIATED PROTEIN KRE6-RELATED"/>
    <property type="match status" value="1"/>
</dbReference>
<dbReference type="GO" id="GO:0015926">
    <property type="term" value="F:glucosidase activity"/>
    <property type="evidence" value="ECO:0007669"/>
    <property type="project" value="TreeGrafter"/>
</dbReference>
<dbReference type="InterPro" id="IPR000757">
    <property type="entry name" value="Beta-glucanase-like"/>
</dbReference>
<sequence>MSGPGRRESSSFESSSRSSGSSSGGRSAEPPQHQEHHPQSTSTSTGTTSPALSDEPAPVPFPRNDSPSPPTPRTPSTPFSPGQDAPLLTNNSSPDASPRSPARTFSTGAFISSPLNPNAPHGATSPNPAVNRSRPGSRSGSMYLNMDRIASEESQALGSQTPQQTRGSMILYRLASDEESALGAGAGLGVAGSELQPPRLSMLNRNSVVSTSGDSIWSLSSDSKYPNAVLGGTTSVRARGLVPYAYDPLDTKEVADDEENGGLDPMHEYAVGEKDRYERRWITARGVLNVGVLVLLVMALLALFIAYPVITFVRDNARNLLIAESGSNTGGVVGGEEDISQFSVPTLIDPDTPSSALTRTGFDNEPYTLVFSDEFNTPGRTFYPGDDPFWEAVDLWYWATNDTEWYDPRQVTTANGSLVITMEEVQVGEVVGSEDDGKAWDGTEGLPYRSGMLQSWNKFCFTSGYVEVSITLPGPNQETTGYWPGIWTMGNLGRPGYGATTDGLWPYSYDSCDLGTFPNQTTADGSGPAGTLETTASSTKWDHHLSWLPGQRLSSCTCPNEDHPGPFSSSTNTFRGRGAPEIDVLEAEHNKLNTQTGQVVSQSAQFAPFTHDYLYNNATTDQFEIFDETISWPNTYKGSAIQQAVSALTLTPSDMFQGSGQQFTTFGFEYWANPSQRDEGFITWMANGAKTARMSAAAVTADQGDGGSGVGDRLIPEEPMALIMNLGISTNWQTVDLSTMEFPATMLIDYIRVYQRTDSQNVGCDPKDYPTADYIAKHSDAYNNPQLKHWTTADDGSGYNATFPRNQAYYGSC</sequence>
<evidence type="ECO:0000256" key="10">
    <source>
        <dbReference type="SAM" id="Phobius"/>
    </source>
</evidence>
<keyword evidence="8" id="KW-0961">Cell wall biogenesis/degradation</keyword>
<feature type="compositionally biased region" description="Low complexity" evidence="9">
    <location>
        <begin position="40"/>
        <end position="49"/>
    </location>
</feature>
<dbReference type="InterPro" id="IPR005629">
    <property type="entry name" value="Skn1/Kre6/Sbg1"/>
</dbReference>
<accession>R7RW47</accession>
<feature type="region of interest" description="Disordered" evidence="9">
    <location>
        <begin position="1"/>
        <end position="142"/>
    </location>
</feature>
<gene>
    <name evidence="12" type="ORF">STEHIDRAFT_88074</name>
</gene>
<protein>
    <submittedName>
        <fullName evidence="12">Beta-glucan synthesis-associated</fullName>
    </submittedName>
</protein>
<feature type="compositionally biased region" description="Low complexity" evidence="9">
    <location>
        <begin position="11"/>
        <end position="27"/>
    </location>
</feature>
<dbReference type="GeneID" id="18807539"/>
<evidence type="ECO:0000256" key="3">
    <source>
        <dbReference type="ARBA" id="ARBA00022692"/>
    </source>
</evidence>
<evidence type="ECO:0000256" key="5">
    <source>
        <dbReference type="ARBA" id="ARBA00022989"/>
    </source>
</evidence>
<name>R7RW47_STEHR</name>
<evidence type="ECO:0000313" key="13">
    <source>
        <dbReference type="Proteomes" id="UP000053927"/>
    </source>
</evidence>
<evidence type="ECO:0000256" key="2">
    <source>
        <dbReference type="ARBA" id="ARBA00010962"/>
    </source>
</evidence>
<feature type="transmembrane region" description="Helical" evidence="10">
    <location>
        <begin position="286"/>
        <end position="310"/>
    </location>
</feature>
<evidence type="ECO:0000256" key="9">
    <source>
        <dbReference type="SAM" id="MobiDB-lite"/>
    </source>
</evidence>
<evidence type="ECO:0000256" key="8">
    <source>
        <dbReference type="ARBA" id="ARBA00023316"/>
    </source>
</evidence>
<comment type="similarity">
    <text evidence="2">Belongs to the SKN1/KRE6 family.</text>
</comment>
<keyword evidence="13" id="KW-1185">Reference proteome</keyword>
<dbReference type="RefSeq" id="XP_007311325.1">
    <property type="nucleotide sequence ID" value="XM_007311263.1"/>
</dbReference>
<feature type="compositionally biased region" description="Low complexity" evidence="9">
    <location>
        <begin position="92"/>
        <end position="103"/>
    </location>
</feature>
<comment type="subcellular location">
    <subcellularLocation>
        <location evidence="1">Membrane</location>
        <topology evidence="1">Single-pass type II membrane protein</topology>
    </subcellularLocation>
</comment>
<keyword evidence="5 10" id="KW-1133">Transmembrane helix</keyword>
<evidence type="ECO:0000256" key="7">
    <source>
        <dbReference type="ARBA" id="ARBA00023180"/>
    </source>
</evidence>
<dbReference type="InterPro" id="IPR013320">
    <property type="entry name" value="ConA-like_dom_sf"/>
</dbReference>
<dbReference type="eggNOG" id="ENOG502QR13">
    <property type="taxonomic scope" value="Eukaryota"/>
</dbReference>
<dbReference type="AlphaFoldDB" id="R7RW47"/>
<dbReference type="PANTHER" id="PTHR31361">
    <property type="entry name" value="BETA-GLUCAN SYNTHESIS-ASSOCIATED PROTEIN KRE6-RELATED"/>
    <property type="match status" value="1"/>
</dbReference>
<feature type="domain" description="GH16" evidence="11">
    <location>
        <begin position="360"/>
        <end position="759"/>
    </location>
</feature>
<keyword evidence="7" id="KW-0325">Glycoprotein</keyword>
<dbReference type="Pfam" id="PF03935">
    <property type="entry name" value="SKN1_KRE6_Sbg1"/>
    <property type="match status" value="1"/>
</dbReference>
<dbReference type="GO" id="GO:0005886">
    <property type="term" value="C:plasma membrane"/>
    <property type="evidence" value="ECO:0007669"/>
    <property type="project" value="TreeGrafter"/>
</dbReference>
<keyword evidence="3 10" id="KW-0812">Transmembrane</keyword>
<evidence type="ECO:0000259" key="11">
    <source>
        <dbReference type="PROSITE" id="PS51762"/>
    </source>
</evidence>
<evidence type="ECO:0000256" key="6">
    <source>
        <dbReference type="ARBA" id="ARBA00023136"/>
    </source>
</evidence>